<dbReference type="Gene3D" id="2.60.40.150">
    <property type="entry name" value="C2 domain"/>
    <property type="match status" value="1"/>
</dbReference>
<feature type="region of interest" description="Disordered" evidence="1">
    <location>
        <begin position="283"/>
        <end position="309"/>
    </location>
</feature>
<sequence length="531" mass="58936">MERHPLFTHSDRYLPQVDTNLSLVVSGGKRTVLFPSSATITPTVVAANMAILKPFQLLEINIISAQDLEPVSRKMKTYAKAWVHSDRKLSSCVDNKGHSNPTWNDKFVFRVDEEFLRRDASAVVIEIYAVNWFRDTFVGTVRVLVGNLIPPPSRQHHNRHHFGMRFVALQVRRKSGRPQGILNIGVALLDSSMRSMPLYKQLDASAVGIRDLMEESNLHNQPPNLKPVLQRSKSERSDRLTFDTFSVANSSLVAIPGQRENGSCILSVSEIVDPFEGKKMKGKASSVISGAELRDKSKQKGKKGKASSVVSDSIFSKQSSVYAKNVNQDLKTKTQKNKDEFKKIKSKQGEENKVFDEMPVRDGKKYLAEKPPIPKANGYGYGATKGSMPNSKVVPFKASSILSDSEVGPSPSEVAAAMAAREKKYPLDDRESSILSGWSLDESVEGPMSKLERWRKELPPIYDRGFSTSSLSSTGQRVQRRNDRGGNGLFSCFGVVCGYECQCICGQPPEKSSHNTRFYSPSIGTPGRPYL</sequence>
<dbReference type="InterPro" id="IPR035892">
    <property type="entry name" value="C2_domain_sf"/>
</dbReference>
<dbReference type="AlphaFoldDB" id="A0ABD1PH19"/>
<reference evidence="4" key="1">
    <citation type="submission" date="2024-07" db="EMBL/GenBank/DDBJ databases">
        <title>Two chromosome-level genome assemblies of Korean endemic species Abeliophyllum distichum and Forsythia ovata (Oleaceae).</title>
        <authorList>
            <person name="Jang H."/>
        </authorList>
    </citation>
    <scope>NUCLEOTIDE SEQUENCE [LARGE SCALE GENOMIC DNA]</scope>
</reference>
<name>A0ABD1PH19_9LAMI</name>
<evidence type="ECO:0000259" key="2">
    <source>
        <dbReference type="PROSITE" id="PS50004"/>
    </source>
</evidence>
<protein>
    <recommendedName>
        <fullName evidence="2">C2 domain-containing protein</fullName>
    </recommendedName>
</protein>
<accession>A0ABD1PH19</accession>
<feature type="region of interest" description="Disordered" evidence="1">
    <location>
        <begin position="510"/>
        <end position="531"/>
    </location>
</feature>
<dbReference type="SUPFAM" id="SSF49562">
    <property type="entry name" value="C2 domain (Calcium/lipid-binding domain, CaLB)"/>
    <property type="match status" value="1"/>
</dbReference>
<evidence type="ECO:0000313" key="4">
    <source>
        <dbReference type="Proteomes" id="UP001604277"/>
    </source>
</evidence>
<dbReference type="PANTHER" id="PTHR32246:SF143">
    <property type="entry name" value="CALCIUM-DEPENDENT LIPID-BINDING (CALB DOMAIN) FAMILY PROTEIN"/>
    <property type="match status" value="1"/>
</dbReference>
<gene>
    <name evidence="3" type="ORF">Fot_52854</name>
</gene>
<dbReference type="InterPro" id="IPR000008">
    <property type="entry name" value="C2_dom"/>
</dbReference>
<keyword evidence="4" id="KW-1185">Reference proteome</keyword>
<feature type="domain" description="C2" evidence="2">
    <location>
        <begin position="36"/>
        <end position="161"/>
    </location>
</feature>
<dbReference type="PROSITE" id="PS50004">
    <property type="entry name" value="C2"/>
    <property type="match status" value="1"/>
</dbReference>
<dbReference type="Proteomes" id="UP001604277">
    <property type="component" value="Unassembled WGS sequence"/>
</dbReference>
<organism evidence="3 4">
    <name type="scientific">Forsythia ovata</name>
    <dbReference type="NCBI Taxonomy" id="205694"/>
    <lineage>
        <taxon>Eukaryota</taxon>
        <taxon>Viridiplantae</taxon>
        <taxon>Streptophyta</taxon>
        <taxon>Embryophyta</taxon>
        <taxon>Tracheophyta</taxon>
        <taxon>Spermatophyta</taxon>
        <taxon>Magnoliopsida</taxon>
        <taxon>eudicotyledons</taxon>
        <taxon>Gunneridae</taxon>
        <taxon>Pentapetalae</taxon>
        <taxon>asterids</taxon>
        <taxon>lamiids</taxon>
        <taxon>Lamiales</taxon>
        <taxon>Oleaceae</taxon>
        <taxon>Forsythieae</taxon>
        <taxon>Forsythia</taxon>
    </lineage>
</organism>
<dbReference type="EMBL" id="JBFOLJ010000019">
    <property type="protein sequence ID" value="KAL2463198.1"/>
    <property type="molecule type" value="Genomic_DNA"/>
</dbReference>
<dbReference type="PANTHER" id="PTHR32246">
    <property type="entry name" value="INGRESSION PROTEIN FIC1"/>
    <property type="match status" value="1"/>
</dbReference>
<comment type="caution">
    <text evidence="3">The sequence shown here is derived from an EMBL/GenBank/DDBJ whole genome shotgun (WGS) entry which is preliminary data.</text>
</comment>
<dbReference type="SMART" id="SM00239">
    <property type="entry name" value="C2"/>
    <property type="match status" value="1"/>
</dbReference>
<dbReference type="InterPro" id="IPR044750">
    <property type="entry name" value="C2_SRC2/BAP"/>
</dbReference>
<proteinExistence type="predicted"/>
<dbReference type="CDD" id="cd04051">
    <property type="entry name" value="C2_SRC2_like"/>
    <property type="match status" value="1"/>
</dbReference>
<evidence type="ECO:0000256" key="1">
    <source>
        <dbReference type="SAM" id="MobiDB-lite"/>
    </source>
</evidence>
<evidence type="ECO:0000313" key="3">
    <source>
        <dbReference type="EMBL" id="KAL2463198.1"/>
    </source>
</evidence>
<dbReference type="Pfam" id="PF00168">
    <property type="entry name" value="C2"/>
    <property type="match status" value="1"/>
</dbReference>